<dbReference type="SUPFAM" id="SSF55729">
    <property type="entry name" value="Acyl-CoA N-acyltransferases (Nat)"/>
    <property type="match status" value="1"/>
</dbReference>
<evidence type="ECO:0000259" key="2">
    <source>
        <dbReference type="PROSITE" id="PS51186"/>
    </source>
</evidence>
<protein>
    <recommendedName>
        <fullName evidence="1">PanD regulatory factor</fullName>
    </recommendedName>
</protein>
<dbReference type="PATRIC" id="fig|1453496.5.peg.4289"/>
<comment type="subunit">
    <text evidence="1">Interacts with PanD in the presence of CoA.</text>
</comment>
<dbReference type="HOGENOM" id="CLU_135649_0_0_6"/>
<dbReference type="Gene3D" id="3.40.630.30">
    <property type="match status" value="1"/>
</dbReference>
<evidence type="ECO:0000256" key="1">
    <source>
        <dbReference type="HAMAP-Rule" id="MF_02018"/>
    </source>
</evidence>
<dbReference type="GO" id="GO:0015940">
    <property type="term" value="P:pantothenate biosynthetic process"/>
    <property type="evidence" value="ECO:0007669"/>
    <property type="project" value="UniProtKB-UniRule"/>
</dbReference>
<feature type="binding site" evidence="1">
    <location>
        <begin position="76"/>
        <end position="83"/>
    </location>
    <ligand>
        <name>CoA</name>
        <dbReference type="ChEBI" id="CHEBI:57287"/>
    </ligand>
</feature>
<evidence type="ECO:0000313" key="3">
    <source>
        <dbReference type="EMBL" id="AIU74612.1"/>
    </source>
</evidence>
<dbReference type="HAMAP" id="MF_02018">
    <property type="entry name" value="PanZ_PanM"/>
    <property type="match status" value="1"/>
</dbReference>
<evidence type="ECO:0000313" key="4">
    <source>
        <dbReference type="Proteomes" id="UP000029986"/>
    </source>
</evidence>
<dbReference type="OrthoDB" id="5736859at2"/>
<name>A0A097R7A6_HAFAL</name>
<dbReference type="InterPro" id="IPR032900">
    <property type="entry name" value="PanZ"/>
</dbReference>
<dbReference type="KEGG" id="hav:AT03_20855"/>
<dbReference type="GO" id="GO:0016747">
    <property type="term" value="F:acyltransferase activity, transferring groups other than amino-acyl groups"/>
    <property type="evidence" value="ECO:0007669"/>
    <property type="project" value="InterPro"/>
</dbReference>
<proteinExistence type="inferred from homology"/>
<organism evidence="3 4">
    <name type="scientific">Hafnia alvei FB1</name>
    <dbReference type="NCBI Taxonomy" id="1453496"/>
    <lineage>
        <taxon>Bacteria</taxon>
        <taxon>Pseudomonadati</taxon>
        <taxon>Pseudomonadota</taxon>
        <taxon>Gammaproteobacteria</taxon>
        <taxon>Enterobacterales</taxon>
        <taxon>Hafniaceae</taxon>
        <taxon>Hafnia</taxon>
    </lineage>
</organism>
<dbReference type="InterPro" id="IPR040448">
    <property type="entry name" value="PanZ_GNAT"/>
</dbReference>
<dbReference type="RefSeq" id="WP_025799394.1">
    <property type="nucleotide sequence ID" value="NZ_CP009706.1"/>
</dbReference>
<accession>A0A097R7A6</accession>
<gene>
    <name evidence="1" type="primary">panZ</name>
    <name evidence="3" type="ORF">AT03_20855</name>
</gene>
<keyword evidence="4" id="KW-1185">Reference proteome</keyword>
<dbReference type="NCBIfam" id="NF033213">
    <property type="entry name" value="matur_PanM"/>
    <property type="match status" value="1"/>
</dbReference>
<dbReference type="PROSITE" id="PS51186">
    <property type="entry name" value="GNAT"/>
    <property type="match status" value="1"/>
</dbReference>
<dbReference type="AlphaFoldDB" id="A0A097R7A6"/>
<dbReference type="InterPro" id="IPR000182">
    <property type="entry name" value="GNAT_dom"/>
</dbReference>
<dbReference type="Proteomes" id="UP000029986">
    <property type="component" value="Chromosome"/>
</dbReference>
<dbReference type="InterPro" id="IPR016181">
    <property type="entry name" value="Acyl_CoA_acyltransferase"/>
</dbReference>
<comment type="function">
    <text evidence="1">Controls both the activation and catalytic activity of PanD in a coenzyme A (CoA)-dependent fashion.</text>
</comment>
<sequence length="137" mass="15656">MKLTIERLVELNSDDIRDLGKVWPEQQPEAWQAWLEAGNALFAARFNDRLLAAVKVFADKPKGFATLHDLCVREVTRRRGVGLYLIEDTLRQLPDINVWQLAASEVPSENREEMDAFMKACGFNFCELSNGEQGWQS</sequence>
<feature type="binding site" evidence="1">
    <location>
        <begin position="70"/>
        <end position="72"/>
    </location>
    <ligand>
        <name>CoA</name>
        <dbReference type="ChEBI" id="CHEBI:57287"/>
    </ligand>
</feature>
<keyword evidence="1" id="KW-0566">Pantothenate biosynthesis</keyword>
<dbReference type="GO" id="GO:0031638">
    <property type="term" value="P:zymogen activation"/>
    <property type="evidence" value="ECO:0007669"/>
    <property type="project" value="InterPro"/>
</dbReference>
<keyword evidence="3" id="KW-0808">Transferase</keyword>
<comment type="similarity">
    <text evidence="1">Belongs to the PanZ/PanM family.</text>
</comment>
<dbReference type="Pfam" id="PF12568">
    <property type="entry name" value="PanZ"/>
    <property type="match status" value="1"/>
</dbReference>
<feature type="domain" description="N-acetyltransferase" evidence="2">
    <location>
        <begin position="3"/>
        <end position="137"/>
    </location>
</feature>
<dbReference type="eggNOG" id="COG0456">
    <property type="taxonomic scope" value="Bacteria"/>
</dbReference>
<reference evidence="3 4" key="1">
    <citation type="journal article" date="2014" name="Gut Pathog.">
        <title>Gene clusters of Hafnia alvei strain FB1 important in survival and pathogenesis: a draft genome perspective.</title>
        <authorList>
            <person name="Tan J.Y."/>
            <person name="Yin W.F."/>
            <person name="Chan K.G."/>
        </authorList>
    </citation>
    <scope>NUCLEOTIDE SEQUENCE [LARGE SCALE GENOMIC DNA]</scope>
    <source>
        <strain evidence="3 4">FB1</strain>
    </source>
</reference>
<dbReference type="EMBL" id="CP009706">
    <property type="protein sequence ID" value="AIU74612.1"/>
    <property type="molecule type" value="Genomic_DNA"/>
</dbReference>